<evidence type="ECO:0000259" key="9">
    <source>
        <dbReference type="PROSITE" id="PS01124"/>
    </source>
</evidence>
<dbReference type="PROSITE" id="PS01124">
    <property type="entry name" value="HTH_ARAC_FAMILY_2"/>
    <property type="match status" value="1"/>
</dbReference>
<evidence type="ECO:0000256" key="1">
    <source>
        <dbReference type="ARBA" id="ARBA00004496"/>
    </source>
</evidence>
<dbReference type="InterPro" id="IPR009057">
    <property type="entry name" value="Homeodomain-like_sf"/>
</dbReference>
<dbReference type="SUPFAM" id="SSF52172">
    <property type="entry name" value="CheY-like"/>
    <property type="match status" value="1"/>
</dbReference>
<evidence type="ECO:0000256" key="6">
    <source>
        <dbReference type="ARBA" id="ARBA00023125"/>
    </source>
</evidence>
<keyword evidence="6" id="KW-0238">DNA-binding</keyword>
<reference evidence="12 13" key="1">
    <citation type="submission" date="2017-05" db="EMBL/GenBank/DDBJ databases">
        <title>Functional genome analysis of Paenibacillus pasadenensis strain R16: insights on endophytic life style and antifungal activity.</title>
        <authorList>
            <person name="Passera A."/>
            <person name="Marcolungo L."/>
            <person name="Casati P."/>
            <person name="Brasca M."/>
            <person name="Quaglino F."/>
            <person name="Delledonne M."/>
        </authorList>
    </citation>
    <scope>NUCLEOTIDE SEQUENCE [LARGE SCALE GENOMIC DNA]</scope>
    <source>
        <strain evidence="12 13">R16</strain>
    </source>
</reference>
<organism evidence="12 13">
    <name type="scientific">Paenibacillus pasadenensis</name>
    <dbReference type="NCBI Taxonomy" id="217090"/>
    <lineage>
        <taxon>Bacteria</taxon>
        <taxon>Bacillati</taxon>
        <taxon>Bacillota</taxon>
        <taxon>Bacilli</taxon>
        <taxon>Bacillales</taxon>
        <taxon>Paenibacillaceae</taxon>
        <taxon>Paenibacillus</taxon>
    </lineage>
</organism>
<protein>
    <submittedName>
        <fullName evidence="12">Two-component response regulator yesN</fullName>
    </submittedName>
</protein>
<dbReference type="PROSITE" id="PS00041">
    <property type="entry name" value="HTH_ARAC_FAMILY_1"/>
    <property type="match status" value="1"/>
</dbReference>
<proteinExistence type="predicted"/>
<name>A0A2N5N4Y1_9BACL</name>
<dbReference type="InterPro" id="IPR051552">
    <property type="entry name" value="HptR"/>
</dbReference>
<keyword evidence="2" id="KW-0963">Cytoplasm</keyword>
<dbReference type="PANTHER" id="PTHR42713">
    <property type="entry name" value="HISTIDINE KINASE-RELATED"/>
    <property type="match status" value="1"/>
</dbReference>
<evidence type="ECO:0000313" key="12">
    <source>
        <dbReference type="EMBL" id="PLT45401.1"/>
    </source>
</evidence>
<dbReference type="SUPFAM" id="SSF46689">
    <property type="entry name" value="Homeodomain-like"/>
    <property type="match status" value="2"/>
</dbReference>
<dbReference type="GO" id="GO:0000160">
    <property type="term" value="P:phosphorelay signal transduction system"/>
    <property type="evidence" value="ECO:0007669"/>
    <property type="project" value="UniProtKB-KW"/>
</dbReference>
<dbReference type="InterPro" id="IPR000160">
    <property type="entry name" value="GGDEF_dom"/>
</dbReference>
<evidence type="ECO:0000256" key="2">
    <source>
        <dbReference type="ARBA" id="ARBA00022490"/>
    </source>
</evidence>
<evidence type="ECO:0000256" key="5">
    <source>
        <dbReference type="ARBA" id="ARBA00023015"/>
    </source>
</evidence>
<dbReference type="Pfam" id="PF00072">
    <property type="entry name" value="Response_reg"/>
    <property type="match status" value="1"/>
</dbReference>
<evidence type="ECO:0000313" key="13">
    <source>
        <dbReference type="Proteomes" id="UP000234789"/>
    </source>
</evidence>
<evidence type="ECO:0000256" key="8">
    <source>
        <dbReference type="PROSITE-ProRule" id="PRU00169"/>
    </source>
</evidence>
<dbReference type="Gene3D" id="1.10.10.60">
    <property type="entry name" value="Homeodomain-like"/>
    <property type="match status" value="2"/>
</dbReference>
<dbReference type="SMART" id="SM00448">
    <property type="entry name" value="REC"/>
    <property type="match status" value="1"/>
</dbReference>
<dbReference type="Pfam" id="PF12833">
    <property type="entry name" value="HTH_18"/>
    <property type="match status" value="1"/>
</dbReference>
<dbReference type="EMBL" id="NFEZ01000004">
    <property type="protein sequence ID" value="PLT45401.1"/>
    <property type="molecule type" value="Genomic_DNA"/>
</dbReference>
<evidence type="ECO:0000259" key="10">
    <source>
        <dbReference type="PROSITE" id="PS50110"/>
    </source>
</evidence>
<keyword evidence="13" id="KW-1185">Reference proteome</keyword>
<dbReference type="SMART" id="SM00342">
    <property type="entry name" value="HTH_ARAC"/>
    <property type="match status" value="1"/>
</dbReference>
<comment type="caution">
    <text evidence="12">The sequence shown here is derived from an EMBL/GenBank/DDBJ whole genome shotgun (WGS) entry which is preliminary data.</text>
</comment>
<dbReference type="GO" id="GO:0003700">
    <property type="term" value="F:DNA-binding transcription factor activity"/>
    <property type="evidence" value="ECO:0007669"/>
    <property type="project" value="InterPro"/>
</dbReference>
<dbReference type="InterPro" id="IPR001789">
    <property type="entry name" value="Sig_transdc_resp-reg_receiver"/>
</dbReference>
<evidence type="ECO:0000256" key="7">
    <source>
        <dbReference type="ARBA" id="ARBA00023163"/>
    </source>
</evidence>
<dbReference type="PANTHER" id="PTHR42713:SF3">
    <property type="entry name" value="TRANSCRIPTIONAL REGULATORY PROTEIN HPTR"/>
    <property type="match status" value="1"/>
</dbReference>
<dbReference type="InterPro" id="IPR020449">
    <property type="entry name" value="Tscrpt_reg_AraC-type_HTH"/>
</dbReference>
<evidence type="ECO:0000256" key="4">
    <source>
        <dbReference type="ARBA" id="ARBA00023012"/>
    </source>
</evidence>
<dbReference type="Pfam" id="PF17853">
    <property type="entry name" value="GGDEF_2"/>
    <property type="match status" value="1"/>
</dbReference>
<dbReference type="AlphaFoldDB" id="A0A2N5N4Y1"/>
<feature type="domain" description="GGDEF" evidence="11">
    <location>
        <begin position="179"/>
        <end position="308"/>
    </location>
</feature>
<keyword evidence="4" id="KW-0902">Two-component regulatory system</keyword>
<dbReference type="RefSeq" id="WP_028599554.1">
    <property type="nucleotide sequence ID" value="NZ_BIMM01000002.1"/>
</dbReference>
<evidence type="ECO:0000256" key="3">
    <source>
        <dbReference type="ARBA" id="ARBA00022553"/>
    </source>
</evidence>
<dbReference type="InterPro" id="IPR041522">
    <property type="entry name" value="CdaR_GGDEF"/>
</dbReference>
<evidence type="ECO:0000259" key="11">
    <source>
        <dbReference type="PROSITE" id="PS50887"/>
    </source>
</evidence>
<dbReference type="InterPro" id="IPR018060">
    <property type="entry name" value="HTH_AraC"/>
</dbReference>
<feature type="modified residue" description="4-aspartylphosphate" evidence="8">
    <location>
        <position position="55"/>
    </location>
</feature>
<dbReference type="PROSITE" id="PS50110">
    <property type="entry name" value="RESPONSE_REGULATORY"/>
    <property type="match status" value="1"/>
</dbReference>
<feature type="domain" description="Response regulatory" evidence="10">
    <location>
        <begin position="3"/>
        <end position="120"/>
    </location>
</feature>
<dbReference type="PRINTS" id="PR00032">
    <property type="entry name" value="HTHARAC"/>
</dbReference>
<dbReference type="Proteomes" id="UP000234789">
    <property type="component" value="Unassembled WGS sequence"/>
</dbReference>
<comment type="subcellular location">
    <subcellularLocation>
        <location evidence="1">Cytoplasm</location>
    </subcellularLocation>
</comment>
<keyword evidence="3 8" id="KW-0597">Phosphoprotein</keyword>
<dbReference type="GO" id="GO:0043565">
    <property type="term" value="F:sequence-specific DNA binding"/>
    <property type="evidence" value="ECO:0007669"/>
    <property type="project" value="InterPro"/>
</dbReference>
<keyword evidence="7" id="KW-0804">Transcription</keyword>
<sequence>MLNVLIVDDELLMRIGLKSLINWEEEGFRIMGEAANGKEALELAEAAAPDLIVTDIKMPVMDGLELIREVQRDRPDCQYVILSCLDEFHYAQEAIRLGAADYLIKSDMKSSQLLRVLDVVKKRAAKTTRKEMDGMPPGSVKESIEYLKETLFKEVISGYKGERDIAASRESLRIRVQDGPMLLAKFRIDRFEYLRRKYVEQDEKLLRYAVLNILEEIIPRQRQKEIIVMNSAEYVLLMEWLDDGPPQEFEKLVDKIQEAMNDFLNLTMSIGASKADGYKGIRKAFQEADEALDDLFFSSGNGLVYYDRPRKKERCIQRFVWKGAALRSFRQDAELGSETALAFLEELKEQLREGGYTKQAARSAYIRVLGLISSCFPVLPDSDEDGLNVYEKLLREERLEGLHRTVVDYLNSCRSLLTDKELPRSYAEQACEMMRQLYTEDISLQFVAEKINVNASYLSRIFKRETGVNFVGYLTRLRMEKAKAMLRENRLKVYEVAERVGYPNTAYFSKLFKKHCGMTPEEFRGSAGESKK</sequence>
<keyword evidence="5" id="KW-0805">Transcription regulation</keyword>
<feature type="domain" description="HTH araC/xylS-type" evidence="9">
    <location>
        <begin position="428"/>
        <end position="526"/>
    </location>
</feature>
<dbReference type="InterPro" id="IPR018062">
    <property type="entry name" value="HTH_AraC-typ_CS"/>
</dbReference>
<accession>A0A2N5N4Y1</accession>
<dbReference type="CDD" id="cd17536">
    <property type="entry name" value="REC_YesN-like"/>
    <property type="match status" value="1"/>
</dbReference>
<dbReference type="Gene3D" id="3.40.50.2300">
    <property type="match status" value="1"/>
</dbReference>
<dbReference type="OrthoDB" id="9794370at2"/>
<dbReference type="InterPro" id="IPR011006">
    <property type="entry name" value="CheY-like_superfamily"/>
</dbReference>
<dbReference type="GO" id="GO:0005737">
    <property type="term" value="C:cytoplasm"/>
    <property type="evidence" value="ECO:0007669"/>
    <property type="project" value="UniProtKB-SubCell"/>
</dbReference>
<dbReference type="PROSITE" id="PS50887">
    <property type="entry name" value="GGDEF"/>
    <property type="match status" value="1"/>
</dbReference>
<gene>
    <name evidence="12" type="ORF">B8V81_3832</name>
</gene>